<dbReference type="RefSeq" id="WP_390518029.1">
    <property type="nucleotide sequence ID" value="NZ_AP031496.1"/>
</dbReference>
<evidence type="ECO:0000256" key="2">
    <source>
        <dbReference type="ARBA" id="ARBA00022679"/>
    </source>
</evidence>
<dbReference type="Pfam" id="PF02224">
    <property type="entry name" value="Cytidylate_kin"/>
    <property type="match status" value="1"/>
</dbReference>
<sequence>MPFQGANSLTPFWINTLSIPVITIDGPSGAGKGTLGLWLAKALKFHLLESGALYRLSALAAQLLGVDDSDEQQVADISKQLDVSFIPKGDGVAVMLNGQDVSAALRQEDIGMAASRVAAFPSVRSALVECQRNFVKAPGLVADGRDMGSTIFPQAEAKIFLTARAETRADRRMKQLEDAGLAADYDKILADIKARDENDSNRSVSPLVAAPDALVIDSSDLSLDEVYDKALEYIRLKIQLS</sequence>
<keyword evidence="2 8" id="KW-0808">Transferase</keyword>
<comment type="subcellular location">
    <subcellularLocation>
        <location evidence="8">Cytoplasm</location>
    </subcellularLocation>
</comment>
<dbReference type="EC" id="2.7.4.25" evidence="8"/>
<comment type="catalytic activity">
    <reaction evidence="6 8">
        <text>dCMP + ATP = dCDP + ADP</text>
        <dbReference type="Rhea" id="RHEA:25094"/>
        <dbReference type="ChEBI" id="CHEBI:30616"/>
        <dbReference type="ChEBI" id="CHEBI:57566"/>
        <dbReference type="ChEBI" id="CHEBI:58593"/>
        <dbReference type="ChEBI" id="CHEBI:456216"/>
        <dbReference type="EC" id="2.7.4.25"/>
    </reaction>
</comment>
<comment type="catalytic activity">
    <reaction evidence="7 8">
        <text>CMP + ATP = CDP + ADP</text>
        <dbReference type="Rhea" id="RHEA:11600"/>
        <dbReference type="ChEBI" id="CHEBI:30616"/>
        <dbReference type="ChEBI" id="CHEBI:58069"/>
        <dbReference type="ChEBI" id="CHEBI:60377"/>
        <dbReference type="ChEBI" id="CHEBI:456216"/>
        <dbReference type="EC" id="2.7.4.25"/>
    </reaction>
</comment>
<keyword evidence="5 8" id="KW-0067">ATP-binding</keyword>
<keyword evidence="11" id="KW-1185">Reference proteome</keyword>
<dbReference type="HAMAP" id="MF_00238">
    <property type="entry name" value="Cytidyl_kinase_type1"/>
    <property type="match status" value="1"/>
</dbReference>
<dbReference type="CDD" id="cd02020">
    <property type="entry name" value="CMPK"/>
    <property type="match status" value="1"/>
</dbReference>
<evidence type="ECO:0000256" key="3">
    <source>
        <dbReference type="ARBA" id="ARBA00022741"/>
    </source>
</evidence>
<gene>
    <name evidence="8 10" type="primary">cmk</name>
    <name evidence="10" type="ORF">GCM10025791_13410</name>
</gene>
<dbReference type="Gene3D" id="3.40.50.300">
    <property type="entry name" value="P-loop containing nucleotide triphosphate hydrolases"/>
    <property type="match status" value="1"/>
</dbReference>
<dbReference type="GO" id="GO:0036431">
    <property type="term" value="F:dCMP kinase activity"/>
    <property type="evidence" value="ECO:0007669"/>
    <property type="project" value="InterPro"/>
</dbReference>
<dbReference type="PANTHER" id="PTHR21299">
    <property type="entry name" value="CYTIDYLATE KINASE/PANTOATE-BETA-ALANINE LIGASE"/>
    <property type="match status" value="1"/>
</dbReference>
<accession>A0AAV3U0G0</accession>
<feature type="binding site" evidence="8">
    <location>
        <begin position="26"/>
        <end position="34"/>
    </location>
    <ligand>
        <name>ATP</name>
        <dbReference type="ChEBI" id="CHEBI:30616"/>
    </ligand>
</feature>
<organism evidence="10 11">
    <name type="scientific">Halioxenophilus aromaticivorans</name>
    <dbReference type="NCBI Taxonomy" id="1306992"/>
    <lineage>
        <taxon>Bacteria</taxon>
        <taxon>Pseudomonadati</taxon>
        <taxon>Pseudomonadota</taxon>
        <taxon>Gammaproteobacteria</taxon>
        <taxon>Alteromonadales</taxon>
        <taxon>Alteromonadaceae</taxon>
        <taxon>Halioxenophilus</taxon>
    </lineage>
</organism>
<evidence type="ECO:0000259" key="9">
    <source>
        <dbReference type="Pfam" id="PF02224"/>
    </source>
</evidence>
<dbReference type="Proteomes" id="UP001409585">
    <property type="component" value="Unassembled WGS sequence"/>
</dbReference>
<name>A0AAV3U0G0_9ALTE</name>
<dbReference type="GO" id="GO:0015949">
    <property type="term" value="P:nucleobase-containing small molecule interconversion"/>
    <property type="evidence" value="ECO:0007669"/>
    <property type="project" value="TreeGrafter"/>
</dbReference>
<comment type="similarity">
    <text evidence="1 8">Belongs to the cytidylate kinase family. Type 1 subfamily.</text>
</comment>
<dbReference type="GO" id="GO:0005524">
    <property type="term" value="F:ATP binding"/>
    <property type="evidence" value="ECO:0007669"/>
    <property type="project" value="UniProtKB-UniRule"/>
</dbReference>
<dbReference type="AlphaFoldDB" id="A0AAV3U0G0"/>
<protein>
    <recommendedName>
        <fullName evidence="8">Cytidylate kinase</fullName>
        <shortName evidence="8">CK</shortName>
        <ecNumber evidence="8">2.7.4.25</ecNumber>
    </recommendedName>
    <alternativeName>
        <fullName evidence="8">Cytidine monophosphate kinase</fullName>
        <shortName evidence="8">CMP kinase</shortName>
    </alternativeName>
</protein>
<dbReference type="PANTHER" id="PTHR21299:SF2">
    <property type="entry name" value="CYTIDYLATE KINASE"/>
    <property type="match status" value="1"/>
</dbReference>
<dbReference type="InterPro" id="IPR003136">
    <property type="entry name" value="Cytidylate_kin"/>
</dbReference>
<dbReference type="InterPro" id="IPR011994">
    <property type="entry name" value="Cytidylate_kinase_dom"/>
</dbReference>
<feature type="domain" description="Cytidylate kinase" evidence="9">
    <location>
        <begin position="22"/>
        <end position="235"/>
    </location>
</feature>
<evidence type="ECO:0000256" key="4">
    <source>
        <dbReference type="ARBA" id="ARBA00022777"/>
    </source>
</evidence>
<dbReference type="NCBIfam" id="TIGR00017">
    <property type="entry name" value="cmk"/>
    <property type="match status" value="1"/>
</dbReference>
<dbReference type="InterPro" id="IPR027417">
    <property type="entry name" value="P-loop_NTPase"/>
</dbReference>
<evidence type="ECO:0000256" key="8">
    <source>
        <dbReference type="HAMAP-Rule" id="MF_00238"/>
    </source>
</evidence>
<evidence type="ECO:0000256" key="7">
    <source>
        <dbReference type="ARBA" id="ARBA00048478"/>
    </source>
</evidence>
<evidence type="ECO:0000313" key="11">
    <source>
        <dbReference type="Proteomes" id="UP001409585"/>
    </source>
</evidence>
<keyword evidence="4 8" id="KW-0418">Kinase</keyword>
<comment type="caution">
    <text evidence="10">The sequence shown here is derived from an EMBL/GenBank/DDBJ whole genome shotgun (WGS) entry which is preliminary data.</text>
</comment>
<evidence type="ECO:0000256" key="1">
    <source>
        <dbReference type="ARBA" id="ARBA00009427"/>
    </source>
</evidence>
<keyword evidence="3 8" id="KW-0547">Nucleotide-binding</keyword>
<evidence type="ECO:0000256" key="6">
    <source>
        <dbReference type="ARBA" id="ARBA00047615"/>
    </source>
</evidence>
<evidence type="ECO:0000313" key="10">
    <source>
        <dbReference type="EMBL" id="GAA4936992.1"/>
    </source>
</evidence>
<dbReference type="SUPFAM" id="SSF52540">
    <property type="entry name" value="P-loop containing nucleoside triphosphate hydrolases"/>
    <property type="match status" value="1"/>
</dbReference>
<evidence type="ECO:0000256" key="5">
    <source>
        <dbReference type="ARBA" id="ARBA00022840"/>
    </source>
</evidence>
<dbReference type="GO" id="GO:0006220">
    <property type="term" value="P:pyrimidine nucleotide metabolic process"/>
    <property type="evidence" value="ECO:0007669"/>
    <property type="project" value="UniProtKB-UniRule"/>
</dbReference>
<keyword evidence="8" id="KW-0963">Cytoplasm</keyword>
<reference evidence="11" key="1">
    <citation type="journal article" date="2019" name="Int. J. Syst. Evol. Microbiol.">
        <title>The Global Catalogue of Microorganisms (GCM) 10K type strain sequencing project: providing services to taxonomists for standard genome sequencing and annotation.</title>
        <authorList>
            <consortium name="The Broad Institute Genomics Platform"/>
            <consortium name="The Broad Institute Genome Sequencing Center for Infectious Disease"/>
            <person name="Wu L."/>
            <person name="Ma J."/>
        </authorList>
    </citation>
    <scope>NUCLEOTIDE SEQUENCE [LARGE SCALE GENOMIC DNA]</scope>
    <source>
        <strain evidence="11">JCM 19134</strain>
    </source>
</reference>
<proteinExistence type="inferred from homology"/>
<dbReference type="EMBL" id="BAABLX010000007">
    <property type="protein sequence ID" value="GAA4936992.1"/>
    <property type="molecule type" value="Genomic_DNA"/>
</dbReference>
<dbReference type="GO" id="GO:0005829">
    <property type="term" value="C:cytosol"/>
    <property type="evidence" value="ECO:0007669"/>
    <property type="project" value="TreeGrafter"/>
</dbReference>